<feature type="domain" description="RING-type" evidence="15">
    <location>
        <begin position="125"/>
        <end position="339"/>
    </location>
</feature>
<dbReference type="FunFam" id="1.20.120.1750:FF:000013">
    <property type="entry name" value="RBR-type E3 ubiquitin transferase"/>
    <property type="match status" value="1"/>
</dbReference>
<dbReference type="InterPro" id="IPR031127">
    <property type="entry name" value="E3_UB_ligase_RBR"/>
</dbReference>
<comment type="catalytic activity">
    <reaction evidence="1">
        <text>[E2 ubiquitin-conjugating enzyme]-S-ubiquitinyl-L-cysteine + [acceptor protein]-L-lysine = [E2 ubiquitin-conjugating enzyme]-L-cysteine + [acceptor protein]-N(6)-ubiquitinyl-L-lysine.</text>
        <dbReference type="EC" id="2.3.2.31"/>
    </reaction>
</comment>
<dbReference type="CDD" id="cd20346">
    <property type="entry name" value="BRcat_RBR_ANKIB1"/>
    <property type="match status" value="1"/>
</dbReference>
<dbReference type="Gene3D" id="1.20.120.1750">
    <property type="match status" value="1"/>
</dbReference>
<dbReference type="InterPro" id="IPR044066">
    <property type="entry name" value="TRIAD_supradom"/>
</dbReference>
<evidence type="ECO:0000256" key="1">
    <source>
        <dbReference type="ARBA" id="ARBA00001798"/>
    </source>
</evidence>
<sequence length="611" mass="69968">MADDDDFQSSSDLEGADCYFSDQDDVLEETVLQVLEDGREEDCHWSVSSVITKESLLAAQKEDLRKVMDLLALREQHARTLLIHYRWDVERIFELLEQKGKERLFSEAGVTTIQHKGLDLPDSSDPVECNVCFENVSRSTVTEMDCGHYYCNDCWTEHFIVKINEGQSRRIRCIAPKCNAVCDEAVVRNLVSARHPDIADRFDRFLLESYIEDNNKVKWCPSAPHCGNAIRVEGDIYCEVECACGLQFCFSCLSQAHSPCSCLMWELWTKKCHDESETVNWITVNTKPCPKCHKPVEKNGGCNLVACICGQAFCWLCGGATGRDHTWSSISGHSCGRFKEDQEKRTERARRDLYRYMHYHNRYKAHTDSLKQESNLKETIQGKISISENKESKIKDYAWVTNGLNRLFRSRRVLSYSYPFAFYMFGDELFKDEMTTEERELKQNLFEDQQQQLESNVEKLSMFLEKDFQDFSDDEVMDTMSHVINLSNVVDRLCKQMYQCIENDLLYPLQRATHNIAPYKSKGLERASELSLCWDSDQSMSVKTYPEDSYAQQNLTANGSGATLPGRHSVILHGSSSDESGCSSRKRARTDGLGGAARFDLNMPAEVVDKN</sequence>
<dbReference type="SUPFAM" id="SSF57850">
    <property type="entry name" value="RING/U-box"/>
    <property type="match status" value="3"/>
</dbReference>
<dbReference type="GO" id="GO:0061630">
    <property type="term" value="F:ubiquitin protein ligase activity"/>
    <property type="evidence" value="ECO:0007669"/>
    <property type="project" value="UniProtKB-EC"/>
</dbReference>
<keyword evidence="10 13" id="KW-0863">Zinc-finger</keyword>
<evidence type="ECO:0000259" key="15">
    <source>
        <dbReference type="PROSITE" id="PS51873"/>
    </source>
</evidence>
<keyword evidence="12" id="KW-0862">Zinc</keyword>
<evidence type="ECO:0000256" key="10">
    <source>
        <dbReference type="ARBA" id="ARBA00022771"/>
    </source>
</evidence>
<dbReference type="PROSITE" id="PS50089">
    <property type="entry name" value="ZF_RING_2"/>
    <property type="match status" value="1"/>
</dbReference>
<dbReference type="Proteomes" id="UP000797356">
    <property type="component" value="Chromosome 5"/>
</dbReference>
<evidence type="ECO:0000256" key="13">
    <source>
        <dbReference type="PROSITE-ProRule" id="PRU00175"/>
    </source>
</evidence>
<evidence type="ECO:0000256" key="7">
    <source>
        <dbReference type="ARBA" id="ARBA00022679"/>
    </source>
</evidence>
<dbReference type="EMBL" id="CM017876">
    <property type="protein sequence ID" value="KAG1341793.1"/>
    <property type="molecule type" value="Genomic_DNA"/>
</dbReference>
<dbReference type="OrthoDB" id="10009520at2759"/>
<dbReference type="InterPro" id="IPR048962">
    <property type="entry name" value="ARIH1-like_UBL"/>
</dbReference>
<evidence type="ECO:0000256" key="8">
    <source>
        <dbReference type="ARBA" id="ARBA00022723"/>
    </source>
</evidence>
<dbReference type="GO" id="GO:0016567">
    <property type="term" value="P:protein ubiquitination"/>
    <property type="evidence" value="ECO:0007669"/>
    <property type="project" value="InterPro"/>
</dbReference>
<dbReference type="CDD" id="cd22586">
    <property type="entry name" value="Rcat_RBR_ARI1-like"/>
    <property type="match status" value="1"/>
</dbReference>
<evidence type="ECO:0000256" key="6">
    <source>
        <dbReference type="ARBA" id="ARBA00012251"/>
    </source>
</evidence>
<dbReference type="PROSITE" id="PS51873">
    <property type="entry name" value="TRIAD"/>
    <property type="match status" value="1"/>
</dbReference>
<evidence type="ECO:0000259" key="14">
    <source>
        <dbReference type="PROSITE" id="PS50089"/>
    </source>
</evidence>
<dbReference type="InterPro" id="IPR054694">
    <property type="entry name" value="Parkin-like_IBR"/>
</dbReference>
<evidence type="ECO:0000256" key="9">
    <source>
        <dbReference type="ARBA" id="ARBA00022737"/>
    </source>
</evidence>
<comment type="pathway">
    <text evidence="4">Protein modification; protein ubiquitination.</text>
</comment>
<name>A0A8K0I7J2_COCNU</name>
<comment type="similarity">
    <text evidence="5">Belongs to the RBR family. Ariadne subfamily.</text>
</comment>
<reference evidence="16" key="1">
    <citation type="journal article" date="2017" name="Gigascience">
        <title>The genome draft of coconut (Cocos nucifera).</title>
        <authorList>
            <person name="Xiao Y."/>
            <person name="Xu P."/>
            <person name="Fan H."/>
            <person name="Baudouin L."/>
            <person name="Xia W."/>
            <person name="Bocs S."/>
            <person name="Xu J."/>
            <person name="Li Q."/>
            <person name="Guo A."/>
            <person name="Zhou L."/>
            <person name="Li J."/>
            <person name="Wu Y."/>
            <person name="Ma Z."/>
            <person name="Armero A."/>
            <person name="Issali A.E."/>
            <person name="Liu N."/>
            <person name="Peng M."/>
            <person name="Yang Y."/>
        </authorList>
    </citation>
    <scope>NUCLEOTIDE SEQUENCE</scope>
    <source>
        <tissue evidence="16">Spear leaf of Hainan Tall coconut</tissue>
    </source>
</reference>
<evidence type="ECO:0000313" key="16">
    <source>
        <dbReference type="EMBL" id="KAG1341793.1"/>
    </source>
</evidence>
<dbReference type="InterPro" id="IPR002867">
    <property type="entry name" value="IBR_dom"/>
</dbReference>
<gene>
    <name evidence="16" type="ORF">COCNU_05G000220</name>
</gene>
<comment type="cofactor">
    <cofactor evidence="2">
        <name>Zn(2+)</name>
        <dbReference type="ChEBI" id="CHEBI:29105"/>
    </cofactor>
</comment>
<evidence type="ECO:0000256" key="5">
    <source>
        <dbReference type="ARBA" id="ARBA00005884"/>
    </source>
</evidence>
<keyword evidence="7 16" id="KW-0808">Transferase</keyword>
<reference evidence="16" key="2">
    <citation type="submission" date="2019-07" db="EMBL/GenBank/DDBJ databases">
        <authorList>
            <person name="Yang Y."/>
            <person name="Bocs S."/>
            <person name="Baudouin L."/>
        </authorList>
    </citation>
    <scope>NUCLEOTIDE SEQUENCE</scope>
    <source>
        <tissue evidence="16">Spear leaf of Hainan Tall coconut</tissue>
    </source>
</reference>
<evidence type="ECO:0000256" key="2">
    <source>
        <dbReference type="ARBA" id="ARBA00001947"/>
    </source>
</evidence>
<evidence type="ECO:0000256" key="11">
    <source>
        <dbReference type="ARBA" id="ARBA00022786"/>
    </source>
</evidence>
<dbReference type="EC" id="2.3.2.31" evidence="6"/>
<dbReference type="Pfam" id="PF21235">
    <property type="entry name" value="UBA_ARI1"/>
    <property type="match status" value="1"/>
</dbReference>
<dbReference type="GO" id="GO:0008270">
    <property type="term" value="F:zinc ion binding"/>
    <property type="evidence" value="ECO:0007669"/>
    <property type="project" value="UniProtKB-KW"/>
</dbReference>
<evidence type="ECO:0000256" key="4">
    <source>
        <dbReference type="ARBA" id="ARBA00004906"/>
    </source>
</evidence>
<dbReference type="FunFam" id="3.30.40.10:FF:000019">
    <property type="entry name" value="RBR-type E3 ubiquitin transferase"/>
    <property type="match status" value="1"/>
</dbReference>
<evidence type="ECO:0000256" key="12">
    <source>
        <dbReference type="ARBA" id="ARBA00022833"/>
    </source>
</evidence>
<keyword evidence="8" id="KW-0479">Metal-binding</keyword>
<dbReference type="InterPro" id="IPR001841">
    <property type="entry name" value="Znf_RING"/>
</dbReference>
<dbReference type="SMART" id="SM00647">
    <property type="entry name" value="IBR"/>
    <property type="match status" value="2"/>
</dbReference>
<dbReference type="Pfam" id="PF19422">
    <property type="entry name" value="Ariadne"/>
    <property type="match status" value="1"/>
</dbReference>
<dbReference type="Gene3D" id="3.30.40.10">
    <property type="entry name" value="Zinc/RING finger domain, C3HC4 (zinc finger)"/>
    <property type="match status" value="1"/>
</dbReference>
<comment type="caution">
    <text evidence="16">The sequence shown here is derived from an EMBL/GenBank/DDBJ whole genome shotgun (WGS) entry which is preliminary data.</text>
</comment>
<dbReference type="InterPro" id="IPR013083">
    <property type="entry name" value="Znf_RING/FYVE/PHD"/>
</dbReference>
<keyword evidence="9" id="KW-0677">Repeat</keyword>
<comment type="function">
    <text evidence="3">Might act as an E3 ubiquitin-protein ligase, or as part of E3 complex, which accepts ubiquitin from specific E2 ubiquitin-conjugating enzymes and then transfers it to substrates.</text>
</comment>
<organism evidence="16 17">
    <name type="scientific">Cocos nucifera</name>
    <name type="common">Coconut palm</name>
    <dbReference type="NCBI Taxonomy" id="13894"/>
    <lineage>
        <taxon>Eukaryota</taxon>
        <taxon>Viridiplantae</taxon>
        <taxon>Streptophyta</taxon>
        <taxon>Embryophyta</taxon>
        <taxon>Tracheophyta</taxon>
        <taxon>Spermatophyta</taxon>
        <taxon>Magnoliopsida</taxon>
        <taxon>Liliopsida</taxon>
        <taxon>Arecaceae</taxon>
        <taxon>Arecoideae</taxon>
        <taxon>Cocoseae</taxon>
        <taxon>Attaleinae</taxon>
        <taxon>Cocos</taxon>
    </lineage>
</organism>
<keyword evidence="17" id="KW-1185">Reference proteome</keyword>
<dbReference type="PANTHER" id="PTHR11685">
    <property type="entry name" value="RBR FAMILY RING FINGER AND IBR DOMAIN-CONTAINING"/>
    <property type="match status" value="1"/>
</dbReference>
<accession>A0A8K0I7J2</accession>
<protein>
    <recommendedName>
        <fullName evidence="6">RBR-type E3 ubiquitin transferase</fullName>
        <ecNumber evidence="6">2.3.2.31</ecNumber>
    </recommendedName>
</protein>
<evidence type="ECO:0000313" key="17">
    <source>
        <dbReference type="Proteomes" id="UP000797356"/>
    </source>
</evidence>
<feature type="domain" description="RING-type" evidence="14">
    <location>
        <begin position="129"/>
        <end position="177"/>
    </location>
</feature>
<proteinExistence type="inferred from homology"/>
<dbReference type="Pfam" id="PF22605">
    <property type="entry name" value="IBR_2"/>
    <property type="match status" value="1"/>
</dbReference>
<dbReference type="Pfam" id="PF01485">
    <property type="entry name" value="IBR"/>
    <property type="match status" value="1"/>
</dbReference>
<dbReference type="AlphaFoldDB" id="A0A8K0I7J2"/>
<dbReference type="CDD" id="cd16773">
    <property type="entry name" value="RING-HC_RBR_TRIAD1"/>
    <property type="match status" value="1"/>
</dbReference>
<evidence type="ECO:0000256" key="3">
    <source>
        <dbReference type="ARBA" id="ARBA00003976"/>
    </source>
</evidence>
<keyword evidence="11" id="KW-0833">Ubl conjugation pathway</keyword>
<dbReference type="InterPro" id="IPR045840">
    <property type="entry name" value="Ariadne"/>
</dbReference>